<evidence type="ECO:0000313" key="29">
    <source>
        <dbReference type="Proteomes" id="UP000180723"/>
    </source>
</evidence>
<name>D3KU77_RYSV</name>
<dbReference type="EMBL" id="AB516283">
    <property type="protein sequence ID" value="BAI79332.1"/>
    <property type="molecule type" value="Viral_cRNA"/>
</dbReference>
<dbReference type="EC" id="2.1.1.375" evidence="21"/>
<evidence type="ECO:0000256" key="18">
    <source>
        <dbReference type="ARBA" id="ARBA00023268"/>
    </source>
</evidence>
<comment type="catalytic activity">
    <reaction evidence="25">
        <text>a 5'-end (5'-triphosphoguanosine)-adenylyl-adenylyl-cytidylyl-adenosine in mRNA + 2 S-adenosyl-L-methionine = a 5'-end (N(7)-methyl 5'-triphosphoguanosine)-(2'-O-methyladenylyl)-adenylyl-cytidylyl-adenosine in mRNA + 2 S-adenosyl-L-homocysteine + H(+)</text>
        <dbReference type="Rhea" id="RHEA:65376"/>
        <dbReference type="Rhea" id="RHEA-COMP:16797"/>
        <dbReference type="Rhea" id="RHEA-COMP:16798"/>
        <dbReference type="ChEBI" id="CHEBI:15378"/>
        <dbReference type="ChEBI" id="CHEBI:57856"/>
        <dbReference type="ChEBI" id="CHEBI:59789"/>
        <dbReference type="ChEBI" id="CHEBI:156483"/>
        <dbReference type="ChEBI" id="CHEBI:156484"/>
        <dbReference type="EC" id="2.1.1.375"/>
    </reaction>
</comment>
<keyword evidence="7" id="KW-0507">mRNA processing</keyword>
<dbReference type="NCBIfam" id="TIGR04198">
    <property type="entry name" value="paramyx_RNAcap"/>
    <property type="match status" value="1"/>
</dbReference>
<evidence type="ECO:0000256" key="12">
    <source>
        <dbReference type="ARBA" id="ARBA00022801"/>
    </source>
</evidence>
<gene>
    <name evidence="28" type="primary">L</name>
</gene>
<keyword evidence="14" id="KW-0946">Virion</keyword>
<keyword evidence="12" id="KW-0378">Hydrolase</keyword>
<keyword evidence="9" id="KW-0949">S-adenosyl-L-methionine</keyword>
<evidence type="ECO:0000256" key="1">
    <source>
        <dbReference type="ARBA" id="ARBA00004192"/>
    </source>
</evidence>
<dbReference type="GO" id="GO:0003968">
    <property type="term" value="F:RNA-directed RNA polymerase activity"/>
    <property type="evidence" value="ECO:0007669"/>
    <property type="project" value="UniProtKB-KW"/>
</dbReference>
<dbReference type="InterPro" id="IPR014023">
    <property type="entry name" value="Mononeg_RNA_pol_cat"/>
</dbReference>
<proteinExistence type="predicted"/>
<comment type="catalytic activity">
    <reaction evidence="26">
        <text>GTP + H2O = GDP + phosphate + H(+)</text>
        <dbReference type="Rhea" id="RHEA:19669"/>
        <dbReference type="ChEBI" id="CHEBI:15377"/>
        <dbReference type="ChEBI" id="CHEBI:15378"/>
        <dbReference type="ChEBI" id="CHEBI:37565"/>
        <dbReference type="ChEBI" id="CHEBI:43474"/>
        <dbReference type="ChEBI" id="CHEBI:58189"/>
    </reaction>
</comment>
<evidence type="ECO:0000256" key="19">
    <source>
        <dbReference type="ARBA" id="ARBA00024494"/>
    </source>
</evidence>
<feature type="domain" description="RdRp catalytic" evidence="27">
    <location>
        <begin position="603"/>
        <end position="789"/>
    </location>
</feature>
<keyword evidence="16" id="KW-0506">mRNA capping</keyword>
<organismHost>
    <name type="scientific">Oryza sativa</name>
    <name type="common">Rice</name>
    <dbReference type="NCBI Taxonomy" id="4530"/>
</organismHost>
<evidence type="ECO:0000256" key="3">
    <source>
        <dbReference type="ARBA" id="ARBA00012494"/>
    </source>
</evidence>
<evidence type="ECO:0000256" key="14">
    <source>
        <dbReference type="ARBA" id="ARBA00022844"/>
    </source>
</evidence>
<keyword evidence="11" id="KW-0547">Nucleotide-binding</keyword>
<keyword evidence="18" id="KW-0511">Multifunctional enzyme</keyword>
<dbReference type="EC" id="2.7.7.88" evidence="4"/>
<evidence type="ECO:0000256" key="8">
    <source>
        <dbReference type="ARBA" id="ARBA00022679"/>
    </source>
</evidence>
<reference evidence="28 29" key="1">
    <citation type="journal article" date="2010" name="Arch. Virol.">
        <title>Complete sequence analysis of rice transitory yellowing virus and its comparison to rice yellow stunt virus.</title>
        <authorList>
            <person name="Hiraguri A."/>
            <person name="Hibino H."/>
            <person name="Hayashi T."/>
            <person name="Shimizu T."/>
            <person name="Uehara-Ichiki T."/>
            <person name="Omura T."/>
            <person name="Sasaya T."/>
        </authorList>
    </citation>
    <scope>NUCLEOTIDE SEQUENCE [LARGE SCALE GENOMIC DNA]</scope>
</reference>
<evidence type="ECO:0000256" key="4">
    <source>
        <dbReference type="ARBA" id="ARBA00012582"/>
    </source>
</evidence>
<evidence type="ECO:0000256" key="5">
    <source>
        <dbReference type="ARBA" id="ARBA00022484"/>
    </source>
</evidence>
<dbReference type="PROSITE" id="PS50526">
    <property type="entry name" value="RDRP_SSRNA_NEG_NONSEG"/>
    <property type="match status" value="1"/>
</dbReference>
<evidence type="ECO:0000256" key="17">
    <source>
        <dbReference type="ARBA" id="ARBA00023200"/>
    </source>
</evidence>
<comment type="catalytic activity">
    <reaction evidence="24">
        <text>a 5'-end (5'-triphosphoguanosine)-adenylyl-adenylyl-cytidylyl-adenosine in mRNA + S-adenosyl-L-methionine = a 5'-end (5'-triphosphoguanosine)-(2'-O-methyladenylyl)-adenylyl-cytidylyl-adenosine in mRNA + S-adenosyl-L-homocysteine + H(+)</text>
        <dbReference type="Rhea" id="RHEA:65380"/>
        <dbReference type="Rhea" id="RHEA-COMP:16797"/>
        <dbReference type="Rhea" id="RHEA-COMP:16801"/>
        <dbReference type="ChEBI" id="CHEBI:15378"/>
        <dbReference type="ChEBI" id="CHEBI:57856"/>
        <dbReference type="ChEBI" id="CHEBI:59789"/>
        <dbReference type="ChEBI" id="CHEBI:156482"/>
        <dbReference type="ChEBI" id="CHEBI:156484"/>
    </reaction>
</comment>
<dbReference type="GO" id="GO:0030430">
    <property type="term" value="C:host cell cytoplasm"/>
    <property type="evidence" value="ECO:0007669"/>
    <property type="project" value="UniProtKB-SubCell"/>
</dbReference>
<keyword evidence="13" id="KW-0067">ATP-binding</keyword>
<dbReference type="Proteomes" id="UP000180723">
    <property type="component" value="Segment"/>
</dbReference>
<dbReference type="EC" id="2.7.7.48" evidence="3"/>
<evidence type="ECO:0000256" key="26">
    <source>
        <dbReference type="ARBA" id="ARBA00048548"/>
    </source>
</evidence>
<keyword evidence="10" id="KW-0548">Nucleotidyltransferase</keyword>
<comment type="catalytic activity">
    <reaction evidence="19">
        <text>a 5'-end triphospho-adenylyl-adenylyl-cytidylyl-adenosine in mRNA + GDP + H(+) = a 5'-end (5'-triphosphoguanosine)-adenylyl-adenylyl-cytidylyl-adenosine in mRNA + diphosphate</text>
        <dbReference type="Rhea" id="RHEA:65436"/>
        <dbReference type="Rhea" id="RHEA-COMP:16797"/>
        <dbReference type="Rhea" id="RHEA-COMP:16799"/>
        <dbReference type="ChEBI" id="CHEBI:15378"/>
        <dbReference type="ChEBI" id="CHEBI:33019"/>
        <dbReference type="ChEBI" id="CHEBI:58189"/>
        <dbReference type="ChEBI" id="CHEBI:156484"/>
        <dbReference type="ChEBI" id="CHEBI:156503"/>
        <dbReference type="EC" id="2.7.7.88"/>
    </reaction>
</comment>
<evidence type="ECO:0000256" key="13">
    <source>
        <dbReference type="ARBA" id="ARBA00022840"/>
    </source>
</evidence>
<accession>D3KU77</accession>
<evidence type="ECO:0000256" key="21">
    <source>
        <dbReference type="ARBA" id="ARBA00026099"/>
    </source>
</evidence>
<keyword evidence="17" id="KW-1035">Host cytoplasm</keyword>
<dbReference type="Pfam" id="PF14318">
    <property type="entry name" value="Mononeg_mRNAcap"/>
    <property type="match status" value="1"/>
</dbReference>
<dbReference type="GO" id="GO:0044423">
    <property type="term" value="C:virion component"/>
    <property type="evidence" value="ECO:0007669"/>
    <property type="project" value="UniProtKB-KW"/>
</dbReference>
<evidence type="ECO:0000256" key="24">
    <source>
        <dbReference type="ARBA" id="ARBA00047332"/>
    </source>
</evidence>
<dbReference type="GO" id="GO:0004482">
    <property type="term" value="F:mRNA 5'-cap (guanine-N7-)-methyltransferase activity"/>
    <property type="evidence" value="ECO:0007669"/>
    <property type="project" value="InterPro"/>
</dbReference>
<keyword evidence="15" id="KW-0693">Viral RNA replication</keyword>
<evidence type="ECO:0000256" key="9">
    <source>
        <dbReference type="ARBA" id="ARBA00022691"/>
    </source>
</evidence>
<keyword evidence="8" id="KW-0808">Transferase</keyword>
<protein>
    <recommendedName>
        <fullName evidence="23">Replicase</fullName>
        <ecNumber evidence="21">2.1.1.375</ecNumber>
        <ecNumber evidence="3">2.7.7.48</ecNumber>
        <ecNumber evidence="4">2.7.7.88</ecNumber>
    </recommendedName>
    <alternativeName>
        <fullName evidence="22">Transcriptase</fullName>
    </alternativeName>
</protein>
<comment type="subcellular location">
    <subcellularLocation>
        <location evidence="1">Host cytoplasm</location>
    </subcellularLocation>
    <subcellularLocation>
        <location evidence="2">Virion</location>
    </subcellularLocation>
</comment>
<evidence type="ECO:0000256" key="16">
    <source>
        <dbReference type="ARBA" id="ARBA00023042"/>
    </source>
</evidence>
<dbReference type="InterPro" id="IPR039736">
    <property type="entry name" value="L_poly_C"/>
</dbReference>
<evidence type="ECO:0000256" key="7">
    <source>
        <dbReference type="ARBA" id="ARBA00022664"/>
    </source>
</evidence>
<evidence type="ECO:0000256" key="22">
    <source>
        <dbReference type="ARBA" id="ARBA00030436"/>
    </source>
</evidence>
<dbReference type="InterPro" id="IPR026890">
    <property type="entry name" value="Mononeg_mRNAcap"/>
</dbReference>
<organism evidence="28 29">
    <name type="scientific">Rice yellow stunt virus</name>
    <name type="common">RYSV</name>
    <name type="synonym">Rice transitory yellowing virus</name>
    <dbReference type="NCBI Taxonomy" id="59380"/>
    <lineage>
        <taxon>Viruses</taxon>
        <taxon>Riboviria</taxon>
        <taxon>Orthornavirae</taxon>
        <taxon>Negarnaviricota</taxon>
        <taxon>Haploviricotina</taxon>
        <taxon>Monjiviricetes</taxon>
        <taxon>Mononegavirales</taxon>
        <taxon>Rhabdoviridae</taxon>
        <taxon>Betarhabdovirinae</taxon>
        <taxon>Alphanucleorhabdovirus</taxon>
        <taxon>Alphanucleorhabdovirus oryzae</taxon>
    </lineage>
</organism>
<evidence type="ECO:0000259" key="27">
    <source>
        <dbReference type="PROSITE" id="PS50526"/>
    </source>
</evidence>
<dbReference type="Pfam" id="PF00946">
    <property type="entry name" value="Mononeg_RNA_pol"/>
    <property type="match status" value="1"/>
</dbReference>
<comment type="catalytic activity">
    <reaction evidence="20">
        <text>a 5'-end (5'-triphosphoguanosine)-(2'-O-methyladenylyl)-adenylyl-cytidylyl-adenosine in mRNA + S-adenosyl-L-methionine = a 5'-end (N(7)-methyl 5'-triphosphoguanosine)-(2'-O-methyladenylyl)-adenylyl-cytidylyl-adenosine in mRNA + S-adenosyl-L-homocysteine</text>
        <dbReference type="Rhea" id="RHEA:65440"/>
        <dbReference type="Rhea" id="RHEA-COMP:16798"/>
        <dbReference type="Rhea" id="RHEA-COMP:16801"/>
        <dbReference type="ChEBI" id="CHEBI:57856"/>
        <dbReference type="ChEBI" id="CHEBI:59789"/>
        <dbReference type="ChEBI" id="CHEBI:156482"/>
        <dbReference type="ChEBI" id="CHEBI:156483"/>
    </reaction>
</comment>
<dbReference type="GO" id="GO:0016787">
    <property type="term" value="F:hydrolase activity"/>
    <property type="evidence" value="ECO:0007669"/>
    <property type="project" value="UniProtKB-KW"/>
</dbReference>
<evidence type="ECO:0000256" key="10">
    <source>
        <dbReference type="ARBA" id="ARBA00022695"/>
    </source>
</evidence>
<dbReference type="GO" id="GO:0005524">
    <property type="term" value="F:ATP binding"/>
    <property type="evidence" value="ECO:0007669"/>
    <property type="project" value="UniProtKB-KW"/>
</dbReference>
<keyword evidence="6" id="KW-0489">Methyltransferase</keyword>
<evidence type="ECO:0000256" key="6">
    <source>
        <dbReference type="ARBA" id="ARBA00022603"/>
    </source>
</evidence>
<evidence type="ECO:0000256" key="23">
    <source>
        <dbReference type="ARBA" id="ARBA00031012"/>
    </source>
</evidence>
<evidence type="ECO:0000256" key="25">
    <source>
        <dbReference type="ARBA" id="ARBA00047370"/>
    </source>
</evidence>
<evidence type="ECO:0000256" key="11">
    <source>
        <dbReference type="ARBA" id="ARBA00022741"/>
    </source>
</evidence>
<evidence type="ECO:0000313" key="28">
    <source>
        <dbReference type="EMBL" id="BAI79332.1"/>
    </source>
</evidence>
<evidence type="ECO:0000256" key="2">
    <source>
        <dbReference type="ARBA" id="ARBA00004328"/>
    </source>
</evidence>
<sequence>MDDEGHGYWQDYDEDESWLDAENDVFDDDIFEEAEDNEHLVEGGDFHLKSALRGEADMLTNPIYEKEREKLQEDVGDLGVALGHLNVRPFLEKMGERISTDHTNTPLIENIKQGGFGAINIEEHARLIVAEAATVTETMLTSGVDTTLAGAYHFFEQNHPHMKCTVNMVLMFLTILNNVKNIRLNVDLHQILKNNISIKGSTVCMYITVATVAYFSTDIVVFDIDGQKYNTPKTYFLNACDKIQERFNVMLYSYLAEGLSIPGSPPTYIVNRIIDWGDSILYQMGNDGYDVIALYEATVVGVILSRDDKDLSPTSGGGDFLENIQQDLGPVQQNHIRYLIALLHDMTPHQLADLHGLYRIWGHPIIDIDGGVKKLQKVTQSLKGDINSKPESQETVRSFRRLFVMDYFVKHQFYPPITLPEKSNCYIGNCIRTSKKIDESHINYNFSDWDLVELGGAFSIPYSWNVLHLAKDKAISPTRSEMYTMLCKTKRVFNAELRRGVLKLMNTTLTPLREFLTEVAEHGLDIDDCIIGLFPKERELKIMARFFALLSFKMRLYFTATEELLGSKLLRYFPQITMSSNLLDMQEKMSSMSRDLESQNKSVTYVINMDFVKWNQQMRESTCEGVFKELDKLFGLPGLYSRSHQIFRDSILYIADGTRDLTPDPDTGIMVDNNVCWIDDGAGKEGIRQKAWTIMTVCDIAAVARHHPGVFHLVGGGDNQVLTVTYHTNQIDTDGNITEEGKSKIKAKVKKFIEALETHFAARGLPLKTSETWCSTSLFMYNKFMYYKGVPLRSPLKQVSRLFPYSNNTSMTLQSMAQCLGTGLRSAAQKEVSHIALLFMRNIWGSVLGWIILYCHPMLPSISSETCNSGVSTIVRGRKAINMKTHRIDLVALILKILYLPGQLGGPGLVNIYQMTMRGFPDPVTEAICFLRKFKSYLICVGSSYSSHLARMAGVSFSASRSYEPLIEDVCSLNLDTPRSGTGEQREVARKILLKSRLGGNQHLKELLGIMKGPSEGEFYRAISSGKVLDVRVMHEITSSTLYAVTNTFTSRVDKTATLKRLTFKFSMLESLADAELKYIRYLSVRDDKTHDIMFDGCSRIIADECRTKGWGKPVLGVTVPTPFEYLQISWTDEHICDNNHITVRISNQDRQVTTETLGPCKPYLGAYTKEKFKMTEVAAAYGDEDVLSKSLRILKIINWRYQDGSTMSEIIKAPFRAVTDIDPQRMVQESTVTKGDYDHRRKMDARVHGGIPNFVTTPLSHISISTSTWYKHARGGKNENIHFQACIIQTMYQIIIRTMSNIHSQEKLHVHECCQTCICEIQEPNLDLTTPQMIPTFPTLMGNPLVYIPEQSITFDYSRTQEVDYSRRVGSLDCQRSTDYGWVDAYSSLSWLIMCDVIGWTKMPDSFYIMQQERVDHYLLSMYIISVWKVLKSEFDLHKTMLDWGPLLKVYSSDTGVQVLSQSMGIVVLGKLEGGLSVNMMDICNSLTGLTINQIPPFSVNLALPRIHKQVATWWKLTCSDTMYCIQCSNILKGYWEGTSINTRIDNDLRCSECADGSISPRIVNAHISNLSDHLIKIIPDREEVQLPLLAGGEDLNNLEVVLSLEDEWPDSDDITILNKIGEMNDIDGRMKNYLEVMALLNPDVVIIRPEILELEILRRVCEVVRLASEGKLIIHILVEEPSYLESGAIYEMERAFPRHNLFHVQFSFRKPPEGLHKLWLLPQDITLARADVGDWLVIPFTQLLDFHDTITPDTVYTTKEKRLGRCFLVNKGAGGFRPGGLAAYLYQTELSYRLDRSKVDVEINKMMIKDPVMGGKYVILKRRCSWAIFSTKYELLCSAERIKGNLSADGKKITSKDFSRTYKEDIIIFIISVLMRSLDCDEKRVMTLSYVECLPELLTLKPRFNKSGVISVRYLDYFWFFKRVYSYNNPEVAIPYSAVIKGVNLGSPRKEGYSLASSDGAP</sequence>
<evidence type="ECO:0000256" key="15">
    <source>
        <dbReference type="ARBA" id="ARBA00022953"/>
    </source>
</evidence>
<evidence type="ECO:0000256" key="20">
    <source>
        <dbReference type="ARBA" id="ARBA00024499"/>
    </source>
</evidence>
<keyword evidence="5" id="KW-0696">RNA-directed RNA polymerase</keyword>